<evidence type="ECO:0000259" key="2">
    <source>
        <dbReference type="Pfam" id="PF13462"/>
    </source>
</evidence>
<name>Q6LQ90_PHOPR</name>
<dbReference type="SUPFAM" id="SSF52833">
    <property type="entry name" value="Thioredoxin-like"/>
    <property type="match status" value="1"/>
</dbReference>
<sequence>MTEYLYEIMLKFDLKSVIFCMNRHNIPFINNQTDRLTMKQYLKPALALLFTMVALVGCNDTNSPKEGDKYTQISTPISDMPMVVEVFSLSCGHCRSMETMLPEIKKMAGVNIDKVHVTFNESAQLAAYIFYTASIQTDGKPSDKLMEQLFAYTQDTPEAATEAEKKVILEEIFTSNNLLSPYGLSEEQHKQVYKKMTEAESIVANSQLSSVPAFIVNGKYMVQSDAHQSLDDMANTIKYLTTLN</sequence>
<dbReference type="PANTHER" id="PTHR35891:SF2">
    <property type="entry name" value="THIOL:DISULFIDE INTERCHANGE PROTEIN DSBA"/>
    <property type="match status" value="1"/>
</dbReference>
<protein>
    <submittedName>
        <fullName evidence="3">Hypothetical disulfide oxidoreductase</fullName>
    </submittedName>
</protein>
<evidence type="ECO:0000256" key="1">
    <source>
        <dbReference type="ARBA" id="ARBA00022729"/>
    </source>
</evidence>
<dbReference type="InterPro" id="IPR023205">
    <property type="entry name" value="DsbA/DsbL"/>
</dbReference>
<organism evidence="3 4">
    <name type="scientific">Photobacterium profundum (strain SS9)</name>
    <dbReference type="NCBI Taxonomy" id="298386"/>
    <lineage>
        <taxon>Bacteria</taxon>
        <taxon>Pseudomonadati</taxon>
        <taxon>Pseudomonadota</taxon>
        <taxon>Gammaproteobacteria</taxon>
        <taxon>Vibrionales</taxon>
        <taxon>Vibrionaceae</taxon>
        <taxon>Photobacterium</taxon>
    </lineage>
</organism>
<reference evidence="4" key="1">
    <citation type="journal article" date="2005" name="Science">
        <title>Life at depth: Photobacterium profundum genome sequence and expression analysis.</title>
        <authorList>
            <person name="Vezzi A."/>
            <person name="Campanaro S."/>
            <person name="D'Angelo M."/>
            <person name="Simonato F."/>
            <person name="Vitulo N."/>
            <person name="Lauro F.M."/>
            <person name="Cestaro A."/>
            <person name="Malacrida G."/>
            <person name="Simionati B."/>
            <person name="Cannata N."/>
            <person name="Romualdi C."/>
            <person name="Bartlett D.H."/>
            <person name="Valle G."/>
        </authorList>
    </citation>
    <scope>NUCLEOTIDE SEQUENCE [LARGE SCALE GENOMIC DNA]</scope>
    <source>
        <strain evidence="4">ATCC BAA-1253 / SS9</strain>
    </source>
</reference>
<dbReference type="eggNOG" id="COG1651">
    <property type="taxonomic scope" value="Bacteria"/>
</dbReference>
<dbReference type="InterPro" id="IPR050824">
    <property type="entry name" value="Thiol_disulfide_DsbA"/>
</dbReference>
<dbReference type="EMBL" id="CR378670">
    <property type="protein sequence ID" value="CAG20536.1"/>
    <property type="molecule type" value="Genomic_DNA"/>
</dbReference>
<dbReference type="KEGG" id="ppr:PBPRA2138"/>
<dbReference type="Pfam" id="PF13462">
    <property type="entry name" value="Thioredoxin_4"/>
    <property type="match status" value="1"/>
</dbReference>
<dbReference type="HOGENOM" id="CLU_114523_0_0_6"/>
<dbReference type="InterPro" id="IPR036249">
    <property type="entry name" value="Thioredoxin-like_sf"/>
</dbReference>
<feature type="domain" description="Thioredoxin-like fold" evidence="2">
    <location>
        <begin position="82"/>
        <end position="238"/>
    </location>
</feature>
<evidence type="ECO:0000313" key="3">
    <source>
        <dbReference type="EMBL" id="CAG20536.1"/>
    </source>
</evidence>
<dbReference type="AlphaFoldDB" id="Q6LQ90"/>
<accession>Q6LQ90</accession>
<dbReference type="CDD" id="cd03019">
    <property type="entry name" value="DsbA_DsbA"/>
    <property type="match status" value="1"/>
</dbReference>
<dbReference type="InterPro" id="IPR012336">
    <property type="entry name" value="Thioredoxin-like_fold"/>
</dbReference>
<dbReference type="STRING" id="298386.PBPRA2138"/>
<gene>
    <name evidence="3" type="primary">VV20525</name>
    <name evidence="3" type="ordered locus">PBPRA2138</name>
</gene>
<dbReference type="Gene3D" id="3.40.30.10">
    <property type="entry name" value="Glutaredoxin"/>
    <property type="match status" value="1"/>
</dbReference>
<proteinExistence type="predicted"/>
<keyword evidence="4" id="KW-1185">Reference proteome</keyword>
<evidence type="ECO:0000313" key="4">
    <source>
        <dbReference type="Proteomes" id="UP000000593"/>
    </source>
</evidence>
<dbReference type="PANTHER" id="PTHR35891">
    <property type="entry name" value="THIOL:DISULFIDE INTERCHANGE PROTEIN DSBA"/>
    <property type="match status" value="1"/>
</dbReference>
<keyword evidence="1" id="KW-0732">Signal</keyword>
<dbReference type="Proteomes" id="UP000000593">
    <property type="component" value="Chromosome 1"/>
</dbReference>